<evidence type="ECO:0000256" key="1">
    <source>
        <dbReference type="SAM" id="MobiDB-lite"/>
    </source>
</evidence>
<dbReference type="AlphaFoldDB" id="A0A840TP77"/>
<evidence type="ECO:0008006" key="4">
    <source>
        <dbReference type="Google" id="ProtNLM"/>
    </source>
</evidence>
<protein>
    <recommendedName>
        <fullName evidence="4">Membrane protein insertion efficiency factor YidD</fullName>
    </recommendedName>
</protein>
<gene>
    <name evidence="2" type="ORF">HNQ92_002873</name>
</gene>
<proteinExistence type="predicted"/>
<organism evidence="2 3">
    <name type="scientific">Rhabdobacter roseus</name>
    <dbReference type="NCBI Taxonomy" id="1655419"/>
    <lineage>
        <taxon>Bacteria</taxon>
        <taxon>Pseudomonadati</taxon>
        <taxon>Bacteroidota</taxon>
        <taxon>Cytophagia</taxon>
        <taxon>Cytophagales</taxon>
        <taxon>Cytophagaceae</taxon>
        <taxon>Rhabdobacter</taxon>
    </lineage>
</organism>
<dbReference type="SMART" id="SM01234">
    <property type="entry name" value="Haemolytic"/>
    <property type="match status" value="1"/>
</dbReference>
<dbReference type="PANTHER" id="PTHR33383">
    <property type="entry name" value="MEMBRANE PROTEIN INSERTION EFFICIENCY FACTOR-RELATED"/>
    <property type="match status" value="1"/>
</dbReference>
<name>A0A840TP77_9BACT</name>
<dbReference type="Proteomes" id="UP000557307">
    <property type="component" value="Unassembled WGS sequence"/>
</dbReference>
<evidence type="ECO:0000313" key="3">
    <source>
        <dbReference type="Proteomes" id="UP000557307"/>
    </source>
</evidence>
<feature type="compositionally biased region" description="Basic residues" evidence="1">
    <location>
        <begin position="12"/>
        <end position="22"/>
    </location>
</feature>
<dbReference type="RefSeq" id="WP_343063000.1">
    <property type="nucleotide sequence ID" value="NZ_JACHGF010000004.1"/>
</dbReference>
<dbReference type="Pfam" id="PF01809">
    <property type="entry name" value="YidD"/>
    <property type="match status" value="1"/>
</dbReference>
<feature type="region of interest" description="Disordered" evidence="1">
    <location>
        <begin position="1"/>
        <end position="26"/>
    </location>
</feature>
<dbReference type="EMBL" id="JACHGF010000004">
    <property type="protein sequence ID" value="MBB5284725.1"/>
    <property type="molecule type" value="Genomic_DNA"/>
</dbReference>
<dbReference type="PANTHER" id="PTHR33383:SF1">
    <property type="entry name" value="MEMBRANE PROTEIN INSERTION EFFICIENCY FACTOR-RELATED"/>
    <property type="match status" value="1"/>
</dbReference>
<sequence>MKAQSRPEIDRHRHVLPTKPKRNYHEAKGNKNEVEALFSGLFLTYKTVFSSQDGNVCSFSPSCSEYGILAVKQHGLIMGGVRTMDRLTRCNGLSPEKYAMDVRNKLLIDHP</sequence>
<dbReference type="NCBIfam" id="TIGR00278">
    <property type="entry name" value="membrane protein insertion efficiency factor YidD"/>
    <property type="match status" value="1"/>
</dbReference>
<accession>A0A840TP77</accession>
<keyword evidence="3" id="KW-1185">Reference proteome</keyword>
<evidence type="ECO:0000313" key="2">
    <source>
        <dbReference type="EMBL" id="MBB5284725.1"/>
    </source>
</evidence>
<reference evidence="2 3" key="1">
    <citation type="submission" date="2020-08" db="EMBL/GenBank/DDBJ databases">
        <title>Genomic Encyclopedia of Type Strains, Phase IV (KMG-IV): sequencing the most valuable type-strain genomes for metagenomic binning, comparative biology and taxonomic classification.</title>
        <authorList>
            <person name="Goeker M."/>
        </authorList>
    </citation>
    <scope>NUCLEOTIDE SEQUENCE [LARGE SCALE GENOMIC DNA]</scope>
    <source>
        <strain evidence="2 3">DSM 105074</strain>
    </source>
</reference>
<comment type="caution">
    <text evidence="2">The sequence shown here is derived from an EMBL/GenBank/DDBJ whole genome shotgun (WGS) entry which is preliminary data.</text>
</comment>
<dbReference type="InterPro" id="IPR002696">
    <property type="entry name" value="Membr_insert_effic_factor_YidD"/>
</dbReference>
<feature type="compositionally biased region" description="Basic and acidic residues" evidence="1">
    <location>
        <begin position="1"/>
        <end position="11"/>
    </location>
</feature>